<dbReference type="InterPro" id="IPR010775">
    <property type="entry name" value="DUF1365"/>
</dbReference>
<evidence type="ECO:0000313" key="1">
    <source>
        <dbReference type="EMBL" id="TWA96002.1"/>
    </source>
</evidence>
<reference evidence="1 2" key="1">
    <citation type="submission" date="2019-06" db="EMBL/GenBank/DDBJ databases">
        <title>Genomic Encyclopedia of Type Strains, Phase IV (KMG-V): Genome sequencing to study the core and pangenomes of soil and plant-associated prokaryotes.</title>
        <authorList>
            <person name="Whitman W."/>
        </authorList>
    </citation>
    <scope>NUCLEOTIDE SEQUENCE [LARGE SCALE GENOMIC DNA]</scope>
    <source>
        <strain evidence="1 2">BR 510</strain>
    </source>
</reference>
<dbReference type="STRING" id="1803665.GCA_001641335_07052"/>
<dbReference type="Proteomes" id="UP000319949">
    <property type="component" value="Unassembled WGS sequence"/>
</dbReference>
<protein>
    <recommendedName>
        <fullName evidence="3">DUF1365 family protein</fullName>
    </recommendedName>
</protein>
<dbReference type="Pfam" id="PF07103">
    <property type="entry name" value="DUF1365"/>
    <property type="match status" value="1"/>
</dbReference>
<dbReference type="RefSeq" id="WP_145666905.1">
    <property type="nucleotide sequence ID" value="NZ_VITK01000007.1"/>
</dbReference>
<dbReference type="PANTHER" id="PTHR33973">
    <property type="entry name" value="OS07G0153300 PROTEIN"/>
    <property type="match status" value="1"/>
</dbReference>
<dbReference type="EMBL" id="VITK01000007">
    <property type="protein sequence ID" value="TWA96002.1"/>
    <property type="molecule type" value="Genomic_DNA"/>
</dbReference>
<evidence type="ECO:0000313" key="2">
    <source>
        <dbReference type="Proteomes" id="UP000319949"/>
    </source>
</evidence>
<comment type="caution">
    <text evidence="1">The sequence shown here is derived from an EMBL/GenBank/DDBJ whole genome shotgun (WGS) entry which is preliminary data.</text>
</comment>
<proteinExistence type="predicted"/>
<keyword evidence="2" id="KW-1185">Reference proteome</keyword>
<accession>A0A560DG07</accession>
<dbReference type="PANTHER" id="PTHR33973:SF4">
    <property type="entry name" value="OS07G0153300 PROTEIN"/>
    <property type="match status" value="1"/>
</dbReference>
<sequence>MAGAKPARADDATAPAALYWGKVMHARWRPVQHRFTYRVMNLLIDLDRLSEADRQSWLFGINRAVPFSFHERDHGDGKGAGLGQYARQLAAERGVDLAGGRVLLLCYPKVLGYVFNPLSIYFCYGASGNLALLIYEVRNTFGEMHSYVLPVQEDSASCVVRQRHSKTFYVSPFMEMETHYRFSVSPPRQDVKVRIVQTGAQGAMFAAAFCGRRRALTSYTLLAALCRLPFLTFKVIAAIHWEATRLWLKGVPYIPRLKQREI</sequence>
<organism evidence="1 2">
    <name type="scientific">Bradyrhizobium stylosanthis</name>
    <dbReference type="NCBI Taxonomy" id="1803665"/>
    <lineage>
        <taxon>Bacteria</taxon>
        <taxon>Pseudomonadati</taxon>
        <taxon>Pseudomonadota</taxon>
        <taxon>Alphaproteobacteria</taxon>
        <taxon>Hyphomicrobiales</taxon>
        <taxon>Nitrobacteraceae</taxon>
        <taxon>Bradyrhizobium</taxon>
    </lineage>
</organism>
<gene>
    <name evidence="1" type="ORF">FBZ96_107192</name>
</gene>
<name>A0A560DG07_9BRAD</name>
<dbReference type="OrthoDB" id="9778801at2"/>
<evidence type="ECO:0008006" key="3">
    <source>
        <dbReference type="Google" id="ProtNLM"/>
    </source>
</evidence>
<dbReference type="AlphaFoldDB" id="A0A560DG07"/>